<gene>
    <name evidence="1" type="ORF">I4F81_008808</name>
</gene>
<accession>A0ACC3C889</accession>
<proteinExistence type="predicted"/>
<name>A0ACC3C889_PYRYE</name>
<evidence type="ECO:0000313" key="1">
    <source>
        <dbReference type="EMBL" id="KAK1866288.1"/>
    </source>
</evidence>
<keyword evidence="2" id="KW-1185">Reference proteome</keyword>
<evidence type="ECO:0000313" key="2">
    <source>
        <dbReference type="Proteomes" id="UP000798662"/>
    </source>
</evidence>
<dbReference type="Proteomes" id="UP000798662">
    <property type="component" value="Chromosome 2"/>
</dbReference>
<protein>
    <submittedName>
        <fullName evidence="1">Uncharacterized protein</fullName>
    </submittedName>
</protein>
<sequence length="283" mass="28484">MTEGTPAGTCPESLTFSRVATPNSGSPPISYLVATADAKKDGVQCTGNATLTAVKFSDLGVPPGPLADDLYLNDSTLGCVMKRTSTGSGEADEPACFDGSGVVELASGATVRMDALAVGDVVRVAAEAVSPVIEWSHRAPHEVTTYVRLVTASAAIDVTPGHYVYVEGRLVAAAAVAVGDRLDVASHTCGPSLEAVTRVEVRSAAEGVYAPHTLSGDIVVGGVRASTDTTAVAPGVAHMLLASVRGAFAVSGADVLKGMLAGVASGGILGLLQRLLPKGAPAY</sequence>
<comment type="caution">
    <text evidence="1">The sequence shown here is derived from an EMBL/GenBank/DDBJ whole genome shotgun (WGS) entry which is preliminary data.</text>
</comment>
<dbReference type="EMBL" id="CM020619">
    <property type="protein sequence ID" value="KAK1866288.1"/>
    <property type="molecule type" value="Genomic_DNA"/>
</dbReference>
<organism evidence="1 2">
    <name type="scientific">Pyropia yezoensis</name>
    <name type="common">Susabi-nori</name>
    <name type="synonym">Porphyra yezoensis</name>
    <dbReference type="NCBI Taxonomy" id="2788"/>
    <lineage>
        <taxon>Eukaryota</taxon>
        <taxon>Rhodophyta</taxon>
        <taxon>Bangiophyceae</taxon>
        <taxon>Bangiales</taxon>
        <taxon>Bangiaceae</taxon>
        <taxon>Pyropia</taxon>
    </lineage>
</organism>
<reference evidence="1" key="1">
    <citation type="submission" date="2019-11" db="EMBL/GenBank/DDBJ databases">
        <title>Nori genome reveals adaptations in red seaweeds to the harsh intertidal environment.</title>
        <authorList>
            <person name="Wang D."/>
            <person name="Mao Y."/>
        </authorList>
    </citation>
    <scope>NUCLEOTIDE SEQUENCE</scope>
    <source>
        <tissue evidence="1">Gametophyte</tissue>
    </source>
</reference>